<dbReference type="GO" id="GO:0080120">
    <property type="term" value="P:CAAX-box protein maturation"/>
    <property type="evidence" value="ECO:0007669"/>
    <property type="project" value="UniProtKB-ARBA"/>
</dbReference>
<evidence type="ECO:0000259" key="2">
    <source>
        <dbReference type="Pfam" id="PF02517"/>
    </source>
</evidence>
<keyword evidence="3" id="KW-0378">Hydrolase</keyword>
<accession>A0A243D1B2</accession>
<dbReference type="GO" id="GO:0004175">
    <property type="term" value="F:endopeptidase activity"/>
    <property type="evidence" value="ECO:0007669"/>
    <property type="project" value="UniProtKB-ARBA"/>
</dbReference>
<keyword evidence="3" id="KW-0482">Metalloprotease</keyword>
<keyword evidence="1" id="KW-0472">Membrane</keyword>
<dbReference type="GO" id="GO:0006508">
    <property type="term" value="P:proteolysis"/>
    <property type="evidence" value="ECO:0007669"/>
    <property type="project" value="UniProtKB-KW"/>
</dbReference>
<evidence type="ECO:0000256" key="1">
    <source>
        <dbReference type="SAM" id="Phobius"/>
    </source>
</evidence>
<feature type="transmembrane region" description="Helical" evidence="1">
    <location>
        <begin position="139"/>
        <end position="158"/>
    </location>
</feature>
<dbReference type="AlphaFoldDB" id="A0A243D1B2"/>
<dbReference type="InterPro" id="IPR003675">
    <property type="entry name" value="Rce1/LyrA-like_dom"/>
</dbReference>
<dbReference type="Proteomes" id="UP000194911">
    <property type="component" value="Unassembled WGS sequence"/>
</dbReference>
<evidence type="ECO:0000313" key="3">
    <source>
        <dbReference type="EMBL" id="OTY79420.1"/>
    </source>
</evidence>
<proteinExistence type="predicted"/>
<dbReference type="RefSeq" id="WP_001172083.1">
    <property type="nucleotide sequence ID" value="NZ_NFDQ01000017.1"/>
</dbReference>
<dbReference type="EMBL" id="NFDQ01000017">
    <property type="protein sequence ID" value="OTY79420.1"/>
    <property type="molecule type" value="Genomic_DNA"/>
</dbReference>
<dbReference type="GO" id="GO:0008237">
    <property type="term" value="F:metallopeptidase activity"/>
    <property type="evidence" value="ECO:0007669"/>
    <property type="project" value="UniProtKB-KW"/>
</dbReference>
<keyword evidence="1" id="KW-1133">Transmembrane helix</keyword>
<feature type="transmembrane region" description="Helical" evidence="1">
    <location>
        <begin position="12"/>
        <end position="34"/>
    </location>
</feature>
<reference evidence="3 4" key="1">
    <citation type="submission" date="2016-10" db="EMBL/GenBank/DDBJ databases">
        <title>Comparative genomics of Bacillus thuringiensis reveals a path to pathogens against multiple invertebrate hosts.</title>
        <authorList>
            <person name="Zheng J."/>
            <person name="Gao Q."/>
            <person name="Liu H."/>
            <person name="Peng D."/>
            <person name="Ruan L."/>
            <person name="Sun M."/>
        </authorList>
    </citation>
    <scope>NUCLEOTIDE SEQUENCE [LARGE SCALE GENOMIC DNA]</scope>
    <source>
        <strain evidence="3">BGSC 4CE1</strain>
    </source>
</reference>
<feature type="transmembrane region" description="Helical" evidence="1">
    <location>
        <begin position="86"/>
        <end position="103"/>
    </location>
</feature>
<sequence>MQKRLHHFIYNLRFPYFIILMTIATFVLPLLSFLIPIEDAQRNPIEDISLIRQVISGCVVAPLIETALYQMFLFWILKDIPFVRKYDNIPTIFLSAIIFGTIHSYGLSYIVYSALMGVILGYSYWIYQKKKEKTSKAPSAYWVVFLIHALHNVFTFLLKNFF</sequence>
<dbReference type="Pfam" id="PF02517">
    <property type="entry name" value="Rce1-like"/>
    <property type="match status" value="1"/>
</dbReference>
<feature type="domain" description="CAAX prenyl protease 2/Lysostaphin resistance protein A-like" evidence="2">
    <location>
        <begin position="51"/>
        <end position="154"/>
    </location>
</feature>
<gene>
    <name evidence="3" type="ORF">BK749_03630</name>
</gene>
<name>A0A243D1B2_BACTU</name>
<organism evidence="3 4">
    <name type="scientific">Bacillus thuringiensis serovar vazensis</name>
    <dbReference type="NCBI Taxonomy" id="180867"/>
    <lineage>
        <taxon>Bacteria</taxon>
        <taxon>Bacillati</taxon>
        <taxon>Bacillota</taxon>
        <taxon>Bacilli</taxon>
        <taxon>Bacillales</taxon>
        <taxon>Bacillaceae</taxon>
        <taxon>Bacillus</taxon>
        <taxon>Bacillus cereus group</taxon>
    </lineage>
</organism>
<feature type="transmembrane region" description="Helical" evidence="1">
    <location>
        <begin position="54"/>
        <end position="77"/>
    </location>
</feature>
<evidence type="ECO:0000313" key="4">
    <source>
        <dbReference type="Proteomes" id="UP000194911"/>
    </source>
</evidence>
<keyword evidence="1" id="KW-0812">Transmembrane</keyword>
<protein>
    <submittedName>
        <fullName evidence="3">CPBP family intramembrane metalloprotease</fullName>
    </submittedName>
</protein>
<comment type="caution">
    <text evidence="3">The sequence shown here is derived from an EMBL/GenBank/DDBJ whole genome shotgun (WGS) entry which is preliminary data.</text>
</comment>
<keyword evidence="3" id="KW-0645">Protease</keyword>